<dbReference type="AlphaFoldDB" id="A0AAX3WKL1"/>
<dbReference type="RefSeq" id="WP_283535828.1">
    <property type="nucleotide sequence ID" value="NZ_CP073633.1"/>
</dbReference>
<sequence length="82" mass="8716">MKTLSASLLAVALLVTPALAQQNNTNPTATQQNTPRAADRDNDFDMGWLGLIGLLGLAGLLGRRRHDHVNTTSTAPGSTIHR</sequence>
<evidence type="ECO:0000256" key="2">
    <source>
        <dbReference type="SAM" id="SignalP"/>
    </source>
</evidence>
<keyword evidence="2" id="KW-0732">Signal</keyword>
<proteinExistence type="predicted"/>
<accession>A0AAX3WKL1</accession>
<keyword evidence="1" id="KW-0472">Membrane</keyword>
<keyword evidence="1" id="KW-0812">Transmembrane</keyword>
<evidence type="ECO:0000313" key="3">
    <source>
        <dbReference type="EMBL" id="WHQ70559.1"/>
    </source>
</evidence>
<keyword evidence="1" id="KW-1133">Transmembrane helix</keyword>
<feature type="transmembrane region" description="Helical" evidence="1">
    <location>
        <begin position="44"/>
        <end position="62"/>
    </location>
</feature>
<dbReference type="EMBL" id="CP073633">
    <property type="protein sequence ID" value="WHQ70559.1"/>
    <property type="molecule type" value="Genomic_DNA"/>
</dbReference>
<protein>
    <submittedName>
        <fullName evidence="3">WGxxGxxG-CTERM domain-containing protein</fullName>
    </submittedName>
</protein>
<dbReference type="Proteomes" id="UP001223720">
    <property type="component" value="Chromosome"/>
</dbReference>
<gene>
    <name evidence="3" type="ORF">KEC54_02750</name>
</gene>
<reference evidence="3" key="1">
    <citation type="journal article" date="2022" name="Biotechnol. Bioprocess Eng.">
        <title>Pan-genome Analysis Reveals Comparative Genomic Features of Central Metabolic Pathways in Methylorubrum extorquens.</title>
        <authorList>
            <person name="Lee G.M."/>
            <person name="Scott-Nevros Z.K."/>
            <person name="Lee S.-M."/>
            <person name="Kim D."/>
        </authorList>
    </citation>
    <scope>NUCLEOTIDE SEQUENCE</scope>
    <source>
        <strain evidence="3">ATCC 55366</strain>
    </source>
</reference>
<name>A0AAX3WKL1_METEX</name>
<feature type="chain" id="PRO_5043769131" evidence="2">
    <location>
        <begin position="21"/>
        <end position="82"/>
    </location>
</feature>
<dbReference type="NCBIfam" id="TIGR01167">
    <property type="entry name" value="LPXTG_anchor"/>
    <property type="match status" value="1"/>
</dbReference>
<evidence type="ECO:0000256" key="1">
    <source>
        <dbReference type="SAM" id="Phobius"/>
    </source>
</evidence>
<evidence type="ECO:0000313" key="4">
    <source>
        <dbReference type="Proteomes" id="UP001223720"/>
    </source>
</evidence>
<dbReference type="NCBIfam" id="NF041742">
    <property type="entry name" value="WGxxGxxG_fam"/>
    <property type="match status" value="1"/>
</dbReference>
<organism evidence="3 4">
    <name type="scientific">Methylorubrum extorquens</name>
    <name type="common">Methylobacterium dichloromethanicum</name>
    <name type="synonym">Methylobacterium extorquens</name>
    <dbReference type="NCBI Taxonomy" id="408"/>
    <lineage>
        <taxon>Bacteria</taxon>
        <taxon>Pseudomonadati</taxon>
        <taxon>Pseudomonadota</taxon>
        <taxon>Alphaproteobacteria</taxon>
        <taxon>Hyphomicrobiales</taxon>
        <taxon>Methylobacteriaceae</taxon>
        <taxon>Methylorubrum</taxon>
    </lineage>
</organism>
<feature type="signal peptide" evidence="2">
    <location>
        <begin position="1"/>
        <end position="20"/>
    </location>
</feature>
<dbReference type="NCBIfam" id="NF038039">
    <property type="entry name" value="WGxxGxxG-CTERM"/>
    <property type="match status" value="1"/>
</dbReference>